<accession>A0A9X0CRY1</accession>
<dbReference type="SUPFAM" id="SSF54001">
    <property type="entry name" value="Cysteine proteinases"/>
    <property type="match status" value="1"/>
</dbReference>
<dbReference type="InterPro" id="IPR038765">
    <property type="entry name" value="Papain-like_cys_pep_sf"/>
</dbReference>
<proteinExistence type="predicted"/>
<evidence type="ECO:0000313" key="2">
    <source>
        <dbReference type="EMBL" id="KAJ7373256.1"/>
    </source>
</evidence>
<dbReference type="Proteomes" id="UP001163046">
    <property type="component" value="Unassembled WGS sequence"/>
</dbReference>
<evidence type="ECO:0000256" key="1">
    <source>
        <dbReference type="SAM" id="MobiDB-lite"/>
    </source>
</evidence>
<reference evidence="2" key="1">
    <citation type="submission" date="2023-01" db="EMBL/GenBank/DDBJ databases">
        <title>Genome assembly of the deep-sea coral Lophelia pertusa.</title>
        <authorList>
            <person name="Herrera S."/>
            <person name="Cordes E."/>
        </authorList>
    </citation>
    <scope>NUCLEOTIDE SEQUENCE</scope>
    <source>
        <strain evidence="2">USNM1676648</strain>
        <tissue evidence="2">Polyp</tissue>
    </source>
</reference>
<dbReference type="AlphaFoldDB" id="A0A9X0CRY1"/>
<keyword evidence="3" id="KW-1185">Reference proteome</keyword>
<feature type="region of interest" description="Disordered" evidence="1">
    <location>
        <begin position="210"/>
        <end position="232"/>
    </location>
</feature>
<dbReference type="Gene3D" id="3.40.395.10">
    <property type="entry name" value="Adenoviral Proteinase, Chain A"/>
    <property type="match status" value="1"/>
</dbReference>
<sequence>MVDENGKAVLMKFTNSAAVASHISEFQLRDGTDTSFEALVLTKMHRKPTSHQDQMRVTLVPAVVLVRYTSKYGNVQIDSDILQNLEHGYLIDDSLMDFVLFYRAEEKSADSRFSADTTYIFSSCFYKKLTDFDPNRIRNWTKRAELPRREPTELDRVSEEQERDLENQRVKDFILTLDEEMAKKLAIRALQRGVGSMDFVDMLLIMEDPDESSEESSHAPLATPLDRSEPSIERSSIVNQATPWPQIQQQLTLDQLLHWKIHQSLFLSGVNVDSVEPCHKRLKTNVAI</sequence>
<organism evidence="2 3">
    <name type="scientific">Desmophyllum pertusum</name>
    <dbReference type="NCBI Taxonomy" id="174260"/>
    <lineage>
        <taxon>Eukaryota</taxon>
        <taxon>Metazoa</taxon>
        <taxon>Cnidaria</taxon>
        <taxon>Anthozoa</taxon>
        <taxon>Hexacorallia</taxon>
        <taxon>Scleractinia</taxon>
        <taxon>Caryophylliina</taxon>
        <taxon>Caryophylliidae</taxon>
        <taxon>Desmophyllum</taxon>
    </lineage>
</organism>
<gene>
    <name evidence="2" type="ORF">OS493_012845</name>
</gene>
<comment type="caution">
    <text evidence="2">The sequence shown here is derived from an EMBL/GenBank/DDBJ whole genome shotgun (WGS) entry which is preliminary data.</text>
</comment>
<name>A0A9X0CRY1_9CNID</name>
<dbReference type="EMBL" id="MU826831">
    <property type="protein sequence ID" value="KAJ7373256.1"/>
    <property type="molecule type" value="Genomic_DNA"/>
</dbReference>
<protein>
    <recommendedName>
        <fullName evidence="4">Ubiquitin-like protease family profile domain-containing protein</fullName>
    </recommendedName>
</protein>
<dbReference type="OrthoDB" id="5960465at2759"/>
<evidence type="ECO:0008006" key="4">
    <source>
        <dbReference type="Google" id="ProtNLM"/>
    </source>
</evidence>
<evidence type="ECO:0000313" key="3">
    <source>
        <dbReference type="Proteomes" id="UP001163046"/>
    </source>
</evidence>